<dbReference type="Proteomes" id="UP000253689">
    <property type="component" value="Chromosome"/>
</dbReference>
<dbReference type="KEGG" id="sphh:SDAV_00870"/>
<proteinExistence type="predicted"/>
<sequence>MIKIGIDPSGTGTTGIVCYINNKLVDKTEIISKEWTIHVLKILEYIGEQQECKIYIENCLPTNANGSKDRDDLLRVLGAIELSDGKKQIKKIYKAIKTNYKNNTVSYSLDKFHLVKRFKDLFSYRNRNKIHRLKYKLAKIYFFTGNYEALLDFLICHLPYVIDSKKKFLLETIELIKNNKDGIENQALEYNIGCHVEGDVSHYIKAVKGRGAKIYCKETFNNMLIASILRLNSRINEVKINKNKEKIESNIFKLNQSQNQFLSL</sequence>
<protein>
    <submittedName>
        <fullName evidence="1">Uncharacterized protein</fullName>
    </submittedName>
</protein>
<dbReference type="AlphaFoldDB" id="A0A345DNR5"/>
<name>A0A345DNR5_9MOLU</name>
<evidence type="ECO:0000313" key="1">
    <source>
        <dbReference type="EMBL" id="AXF95853.1"/>
    </source>
</evidence>
<keyword evidence="2" id="KW-1185">Reference proteome</keyword>
<evidence type="ECO:0000313" key="2">
    <source>
        <dbReference type="Proteomes" id="UP000253689"/>
    </source>
</evidence>
<accession>A0A345DNR5</accession>
<gene>
    <name evidence="1" type="ORF">SDAV_00870</name>
</gene>
<dbReference type="EMBL" id="CP031088">
    <property type="protein sequence ID" value="AXF95853.1"/>
    <property type="molecule type" value="Genomic_DNA"/>
</dbReference>
<reference evidence="2" key="1">
    <citation type="submission" date="2018-07" db="EMBL/GenBank/DDBJ databases">
        <title>Complete Genome Sequence of Spiroplasma phoeniceum.</title>
        <authorList>
            <person name="Davis R.E."/>
            <person name="Shao J.Y."/>
            <person name="Zhao Y."/>
            <person name="Silver A."/>
            <person name="Stump z."/>
            <person name="Gasparich G."/>
        </authorList>
    </citation>
    <scope>NUCLEOTIDE SEQUENCE [LARGE SCALE GENOMIC DNA]</scope>
    <source>
        <strain evidence="2">P40</strain>
    </source>
</reference>
<organism evidence="1 2">
    <name type="scientific">Spiroplasma phoeniceum P40</name>
    <dbReference type="NCBI Taxonomy" id="1276259"/>
    <lineage>
        <taxon>Bacteria</taxon>
        <taxon>Bacillati</taxon>
        <taxon>Mycoplasmatota</taxon>
        <taxon>Mollicutes</taxon>
        <taxon>Entomoplasmatales</taxon>
        <taxon>Spiroplasmataceae</taxon>
        <taxon>Spiroplasma</taxon>
    </lineage>
</organism>